<evidence type="ECO:0000259" key="3">
    <source>
        <dbReference type="SMART" id="SM01217"/>
    </source>
</evidence>
<dbReference type="Gene3D" id="2.60.40.10">
    <property type="entry name" value="Immunoglobulins"/>
    <property type="match status" value="1"/>
</dbReference>
<comment type="caution">
    <text evidence="4">The sequence shown here is derived from an EMBL/GenBank/DDBJ whole genome shotgun (WGS) entry which is preliminary data.</text>
</comment>
<feature type="domain" description="Fibronectin type III-like" evidence="3">
    <location>
        <begin position="13"/>
        <end position="82"/>
    </location>
</feature>
<proteinExistence type="inferred from homology"/>
<organism evidence="4">
    <name type="scientific">Listeria seeligeri FSL N1-067</name>
    <dbReference type="NCBI Taxonomy" id="702453"/>
    <lineage>
        <taxon>Bacteria</taxon>
        <taxon>Bacillati</taxon>
        <taxon>Bacillota</taxon>
        <taxon>Bacilli</taxon>
        <taxon>Bacillales</taxon>
        <taxon>Listeriaceae</taxon>
        <taxon>Listeria</taxon>
    </lineage>
</organism>
<evidence type="ECO:0000256" key="2">
    <source>
        <dbReference type="ARBA" id="ARBA00022801"/>
    </source>
</evidence>
<dbReference type="Proteomes" id="UP000004302">
    <property type="component" value="Chromosome"/>
</dbReference>
<dbReference type="GO" id="GO:0008422">
    <property type="term" value="F:beta-glucosidase activity"/>
    <property type="evidence" value="ECO:0007669"/>
    <property type="project" value="UniProtKB-ARBA"/>
</dbReference>
<dbReference type="InterPro" id="IPR050288">
    <property type="entry name" value="Cellulose_deg_GH3"/>
</dbReference>
<dbReference type="EMBL" id="ADXJ01000739">
    <property type="protein sequence ID" value="EFR99828.1"/>
    <property type="molecule type" value="Genomic_DNA"/>
</dbReference>
<dbReference type="PANTHER" id="PTHR42715:SF10">
    <property type="entry name" value="BETA-GLUCOSIDASE"/>
    <property type="match status" value="1"/>
</dbReference>
<evidence type="ECO:0000313" key="4">
    <source>
        <dbReference type="EMBL" id="EFR99828.1"/>
    </source>
</evidence>
<protein>
    <submittedName>
        <fullName evidence="4">Periplasmic beta-glucosidase</fullName>
    </submittedName>
</protein>
<dbReference type="FunFam" id="2.60.40.10:FF:000495">
    <property type="entry name" value="Periplasmic beta-glucosidase"/>
    <property type="match status" value="1"/>
</dbReference>
<dbReference type="InterPro" id="IPR026891">
    <property type="entry name" value="Fn3-like"/>
</dbReference>
<dbReference type="Pfam" id="PF14310">
    <property type="entry name" value="Fn3-like"/>
    <property type="match status" value="1"/>
</dbReference>
<gene>
    <name evidence="4" type="ORF">NT03LS_2047</name>
</gene>
<dbReference type="PANTHER" id="PTHR42715">
    <property type="entry name" value="BETA-GLUCOSIDASE"/>
    <property type="match status" value="1"/>
</dbReference>
<evidence type="ECO:0000256" key="1">
    <source>
        <dbReference type="ARBA" id="ARBA00005336"/>
    </source>
</evidence>
<reference evidence="4" key="1">
    <citation type="journal article" date="2010" name="Microbiol. Resour. Announc.">
        <title>Comparative genomics of the bacterial genus Listeria: Genome evolution is characterized by limited gene acquisition and limited gene loss.</title>
        <authorList>
            <person name="den Bakker H.C."/>
            <person name="Cummings C.A."/>
            <person name="Ferreira V."/>
            <person name="Vatta P."/>
            <person name="Orsi R.H."/>
            <person name="Degoricija L."/>
            <person name="Barker M."/>
            <person name="Petrauskene O."/>
            <person name="Furtado M.R."/>
            <person name="Wiedmann M."/>
        </authorList>
    </citation>
    <scope>NUCLEOTIDE SEQUENCE [LARGE SCALE GENOMIC DNA]</scope>
    <source>
        <strain evidence="4">FSL N1-067</strain>
    </source>
</reference>
<dbReference type="HOGENOM" id="CLU_004542_10_1_9"/>
<sequence length="95" mass="10746">MTLKNKSQIAGKEVIQIYVQDVTATISRPVKELKEFEKVALQPGEEKTVTFELTTEAFSFYNHQLEKVQEPGVHRIFVGTSSENVDTFEVEVGEV</sequence>
<dbReference type="InterPro" id="IPR013783">
    <property type="entry name" value="Ig-like_fold"/>
</dbReference>
<dbReference type="AlphaFoldDB" id="E3ZRC6"/>
<dbReference type="PATRIC" id="fig|702453.3.peg.1690"/>
<name>E3ZRC6_LISSE</name>
<keyword evidence="2" id="KW-0378">Hydrolase</keyword>
<accession>E3ZRC6</accession>
<dbReference type="SMART" id="SM01217">
    <property type="entry name" value="Fn3_like"/>
    <property type="match status" value="1"/>
</dbReference>
<comment type="similarity">
    <text evidence="1">Belongs to the glycosyl hydrolase 3 family.</text>
</comment>